<proteinExistence type="predicted"/>
<protein>
    <recommendedName>
        <fullName evidence="3">Ankyrin repeat-containing protein</fullName>
    </recommendedName>
</protein>
<name>A0A1G7YDB1_9BURK</name>
<evidence type="ECO:0000313" key="1">
    <source>
        <dbReference type="EMBL" id="SDG94306.1"/>
    </source>
</evidence>
<dbReference type="InterPro" id="IPR036770">
    <property type="entry name" value="Ankyrin_rpt-contain_sf"/>
</dbReference>
<organism evidence="1 2">
    <name type="scientific">Paraburkholderia phenazinium</name>
    <dbReference type="NCBI Taxonomy" id="60549"/>
    <lineage>
        <taxon>Bacteria</taxon>
        <taxon>Pseudomonadati</taxon>
        <taxon>Pseudomonadota</taxon>
        <taxon>Betaproteobacteria</taxon>
        <taxon>Burkholderiales</taxon>
        <taxon>Burkholderiaceae</taxon>
        <taxon>Paraburkholderia</taxon>
    </lineage>
</organism>
<sequence>MRQATHAEANAHLLNYAAEGNSVGVLIAYLCGADLHAKNEQGEDALQIAIRHQHSETIDAILNMLGEPVGVPGLTATVE</sequence>
<dbReference type="Proteomes" id="UP000199706">
    <property type="component" value="Unassembled WGS sequence"/>
</dbReference>
<dbReference type="SUPFAM" id="SSF48403">
    <property type="entry name" value="Ankyrin repeat"/>
    <property type="match status" value="1"/>
</dbReference>
<dbReference type="AlphaFoldDB" id="A0A1G7YDB1"/>
<dbReference type="EMBL" id="FNCJ01000006">
    <property type="protein sequence ID" value="SDG94306.1"/>
    <property type="molecule type" value="Genomic_DNA"/>
</dbReference>
<evidence type="ECO:0008006" key="3">
    <source>
        <dbReference type="Google" id="ProtNLM"/>
    </source>
</evidence>
<dbReference type="Gene3D" id="1.25.40.20">
    <property type="entry name" value="Ankyrin repeat-containing domain"/>
    <property type="match status" value="1"/>
</dbReference>
<evidence type="ECO:0000313" key="2">
    <source>
        <dbReference type="Proteomes" id="UP000199706"/>
    </source>
</evidence>
<gene>
    <name evidence="1" type="ORF">SAMN05216466_106135</name>
</gene>
<accession>A0A1G7YDB1</accession>
<reference evidence="1 2" key="1">
    <citation type="submission" date="2016-10" db="EMBL/GenBank/DDBJ databases">
        <authorList>
            <person name="de Groot N.N."/>
        </authorList>
    </citation>
    <scope>NUCLEOTIDE SEQUENCE [LARGE SCALE GENOMIC DNA]</scope>
    <source>
        <strain evidence="1 2">LMG 2247</strain>
    </source>
</reference>
<dbReference type="RefSeq" id="WP_090685417.1">
    <property type="nucleotide sequence ID" value="NZ_FNCJ01000006.1"/>
</dbReference>